<dbReference type="SUPFAM" id="SSF52833">
    <property type="entry name" value="Thioredoxin-like"/>
    <property type="match status" value="1"/>
</dbReference>
<keyword evidence="1" id="KW-0175">Coiled coil</keyword>
<name>A0A072PCF2_9EURO</name>
<evidence type="ECO:0000313" key="5">
    <source>
        <dbReference type="Proteomes" id="UP000027920"/>
    </source>
</evidence>
<dbReference type="STRING" id="1182545.A0A072PCF2"/>
<sequence>MSTADISQLSSTQQEALQTYTAVTDQDPIAAIPLLQRAEWNVQIAIARFFDGEPTTDPVAEARAQLPSTSARQTSNLQYESLLASSTRHPASRANPEDVVDRVDTSTANETHYRPSFLFSLIFTPFSIMYRVLSTVLSPFGFLVPAFLSRLFTRLMYQQSRPIRRALPPGENTRRFMREFSEEYGENTLPFAETGFNLTLDNAKRDLKFILVVLLSPSHDENHTWVRDTLLSSQFKTFLDSHKDEMILWGGNVRDSEAYQVSTSLQCTKFPFAALVCQTTESGSSNMTVIMRAAGPTTVSELVAKLGTAMTSHQAQLGAARAQRAEQQASRNLRQEQDSAYERSLAQDRERARQRREQQEAAERAEREAREIAQAAEKKQQNIAQWKQWRAQSLPDEPGADVKDAIRISIRMASGERVIRKFRADADLEELYAFVECYDVAKASDEESPDAREKGIEEPANYAHQYRFRLVSPMPRTVFDLEKGGWVGERVGRGANLIVEPITEDEDEDGDDLDE</sequence>
<dbReference type="GeneID" id="25282077"/>
<dbReference type="SMART" id="SM00166">
    <property type="entry name" value="UBX"/>
    <property type="match status" value="1"/>
</dbReference>
<feature type="region of interest" description="Disordered" evidence="2">
    <location>
        <begin position="315"/>
        <end position="377"/>
    </location>
</feature>
<accession>A0A072PCF2</accession>
<dbReference type="GO" id="GO:0036503">
    <property type="term" value="P:ERAD pathway"/>
    <property type="evidence" value="ECO:0007669"/>
    <property type="project" value="TreeGrafter"/>
</dbReference>
<comment type="caution">
    <text evidence="4">The sequence shown here is derived from an EMBL/GenBank/DDBJ whole genome shotgun (WGS) entry which is preliminary data.</text>
</comment>
<feature type="compositionally biased region" description="Basic and acidic residues" evidence="2">
    <location>
        <begin position="333"/>
        <end position="377"/>
    </location>
</feature>
<dbReference type="HOGENOM" id="CLU_020031_2_0_1"/>
<dbReference type="SMART" id="SM00594">
    <property type="entry name" value="UAS"/>
    <property type="match status" value="1"/>
</dbReference>
<dbReference type="SUPFAM" id="SSF46934">
    <property type="entry name" value="UBA-like"/>
    <property type="match status" value="1"/>
</dbReference>
<keyword evidence="5" id="KW-1185">Reference proteome</keyword>
<dbReference type="Pfam" id="PF14555">
    <property type="entry name" value="UBA_4"/>
    <property type="match status" value="1"/>
</dbReference>
<evidence type="ECO:0000256" key="1">
    <source>
        <dbReference type="ARBA" id="ARBA00023054"/>
    </source>
</evidence>
<dbReference type="CDD" id="cd14273">
    <property type="entry name" value="UBA_TAP-C_like"/>
    <property type="match status" value="1"/>
</dbReference>
<proteinExistence type="predicted"/>
<dbReference type="VEuPathDB" id="FungiDB:A1O9_07163"/>
<dbReference type="InterPro" id="IPR009060">
    <property type="entry name" value="UBA-like_sf"/>
</dbReference>
<dbReference type="InterPro" id="IPR050730">
    <property type="entry name" value="UBX_domain-protein"/>
</dbReference>
<organism evidence="4 5">
    <name type="scientific">Exophiala aquamarina CBS 119918</name>
    <dbReference type="NCBI Taxonomy" id="1182545"/>
    <lineage>
        <taxon>Eukaryota</taxon>
        <taxon>Fungi</taxon>
        <taxon>Dikarya</taxon>
        <taxon>Ascomycota</taxon>
        <taxon>Pezizomycotina</taxon>
        <taxon>Eurotiomycetes</taxon>
        <taxon>Chaetothyriomycetidae</taxon>
        <taxon>Chaetothyriales</taxon>
        <taxon>Herpotrichiellaceae</taxon>
        <taxon>Exophiala</taxon>
    </lineage>
</organism>
<dbReference type="PANTHER" id="PTHR23322">
    <property type="entry name" value="FAS-ASSOCIATED PROTEIN"/>
    <property type="match status" value="1"/>
</dbReference>
<reference evidence="4 5" key="1">
    <citation type="submission" date="2013-03" db="EMBL/GenBank/DDBJ databases">
        <title>The Genome Sequence of Exophiala aquamarina CBS 119918.</title>
        <authorList>
            <consortium name="The Broad Institute Genomics Platform"/>
            <person name="Cuomo C."/>
            <person name="de Hoog S."/>
            <person name="Gorbushina A."/>
            <person name="Walker B."/>
            <person name="Young S.K."/>
            <person name="Zeng Q."/>
            <person name="Gargeya S."/>
            <person name="Fitzgerald M."/>
            <person name="Haas B."/>
            <person name="Abouelleil A."/>
            <person name="Allen A.W."/>
            <person name="Alvarado L."/>
            <person name="Arachchi H.M."/>
            <person name="Berlin A.M."/>
            <person name="Chapman S.B."/>
            <person name="Gainer-Dewar J."/>
            <person name="Goldberg J."/>
            <person name="Griggs A."/>
            <person name="Gujja S."/>
            <person name="Hansen M."/>
            <person name="Howarth C."/>
            <person name="Imamovic A."/>
            <person name="Ireland A."/>
            <person name="Larimer J."/>
            <person name="McCowan C."/>
            <person name="Murphy C."/>
            <person name="Pearson M."/>
            <person name="Poon T.W."/>
            <person name="Priest M."/>
            <person name="Roberts A."/>
            <person name="Saif S."/>
            <person name="Shea T."/>
            <person name="Sisk P."/>
            <person name="Sykes S."/>
            <person name="Wortman J."/>
            <person name="Nusbaum C."/>
            <person name="Birren B."/>
        </authorList>
    </citation>
    <scope>NUCLEOTIDE SEQUENCE [LARGE SCALE GENOMIC DNA]</scope>
    <source>
        <strain evidence="4 5">CBS 119918</strain>
    </source>
</reference>
<dbReference type="Pfam" id="PF00789">
    <property type="entry name" value="UBX"/>
    <property type="match status" value="1"/>
</dbReference>
<dbReference type="PROSITE" id="PS50033">
    <property type="entry name" value="UBX"/>
    <property type="match status" value="1"/>
</dbReference>
<protein>
    <recommendedName>
        <fullName evidence="3">UBX domain-containing protein</fullName>
    </recommendedName>
</protein>
<dbReference type="GO" id="GO:0043130">
    <property type="term" value="F:ubiquitin binding"/>
    <property type="evidence" value="ECO:0007669"/>
    <property type="project" value="TreeGrafter"/>
</dbReference>
<dbReference type="InterPro" id="IPR001012">
    <property type="entry name" value="UBX_dom"/>
</dbReference>
<dbReference type="Gene3D" id="3.10.20.90">
    <property type="entry name" value="Phosphatidylinositol 3-kinase Catalytic Subunit, Chain A, domain 1"/>
    <property type="match status" value="1"/>
</dbReference>
<dbReference type="OrthoDB" id="1026733at2759"/>
<evidence type="ECO:0000313" key="4">
    <source>
        <dbReference type="EMBL" id="KEF56973.1"/>
    </source>
</evidence>
<dbReference type="InterPro" id="IPR036249">
    <property type="entry name" value="Thioredoxin-like_sf"/>
</dbReference>
<dbReference type="RefSeq" id="XP_013259563.1">
    <property type="nucleotide sequence ID" value="XM_013404109.1"/>
</dbReference>
<gene>
    <name evidence="4" type="ORF">A1O9_07163</name>
</gene>
<dbReference type="PANTHER" id="PTHR23322:SF1">
    <property type="entry name" value="FAS-ASSOCIATED FACTOR 2"/>
    <property type="match status" value="1"/>
</dbReference>
<dbReference type="GO" id="GO:0005783">
    <property type="term" value="C:endoplasmic reticulum"/>
    <property type="evidence" value="ECO:0007669"/>
    <property type="project" value="TreeGrafter"/>
</dbReference>
<dbReference type="CDD" id="cd01767">
    <property type="entry name" value="UBX"/>
    <property type="match status" value="1"/>
</dbReference>
<evidence type="ECO:0000259" key="3">
    <source>
        <dbReference type="PROSITE" id="PS50033"/>
    </source>
</evidence>
<evidence type="ECO:0000256" key="2">
    <source>
        <dbReference type="SAM" id="MobiDB-lite"/>
    </source>
</evidence>
<dbReference type="Proteomes" id="UP000027920">
    <property type="component" value="Unassembled WGS sequence"/>
</dbReference>
<dbReference type="Gene3D" id="3.40.30.10">
    <property type="entry name" value="Glutaredoxin"/>
    <property type="match status" value="1"/>
</dbReference>
<dbReference type="AlphaFoldDB" id="A0A072PCF2"/>
<dbReference type="InterPro" id="IPR029071">
    <property type="entry name" value="Ubiquitin-like_domsf"/>
</dbReference>
<feature type="domain" description="UBX" evidence="3">
    <location>
        <begin position="401"/>
        <end position="479"/>
    </location>
</feature>
<dbReference type="SUPFAM" id="SSF54236">
    <property type="entry name" value="Ubiquitin-like"/>
    <property type="match status" value="1"/>
</dbReference>
<feature type="compositionally biased region" description="Low complexity" evidence="2">
    <location>
        <begin position="315"/>
        <end position="331"/>
    </location>
</feature>
<dbReference type="InterPro" id="IPR006577">
    <property type="entry name" value="UAS"/>
</dbReference>
<dbReference type="Gene3D" id="1.10.8.10">
    <property type="entry name" value="DNA helicase RuvA subunit, C-terminal domain"/>
    <property type="match status" value="1"/>
</dbReference>
<dbReference type="EMBL" id="AMGV01000005">
    <property type="protein sequence ID" value="KEF56973.1"/>
    <property type="molecule type" value="Genomic_DNA"/>
</dbReference>